<proteinExistence type="predicted"/>
<dbReference type="AlphaFoldDB" id="A0A0F9N7L6"/>
<name>A0A0F9N7L6_9ZZZZ</name>
<gene>
    <name evidence="1" type="ORF">LCGC14_0984650</name>
</gene>
<dbReference type="EMBL" id="LAZR01003698">
    <property type="protein sequence ID" value="KKN15580.1"/>
    <property type="molecule type" value="Genomic_DNA"/>
</dbReference>
<evidence type="ECO:0000313" key="1">
    <source>
        <dbReference type="EMBL" id="KKN15580.1"/>
    </source>
</evidence>
<accession>A0A0F9N7L6</accession>
<protein>
    <submittedName>
        <fullName evidence="1">Uncharacterized protein</fullName>
    </submittedName>
</protein>
<reference evidence="1" key="1">
    <citation type="journal article" date="2015" name="Nature">
        <title>Complex archaea that bridge the gap between prokaryotes and eukaryotes.</title>
        <authorList>
            <person name="Spang A."/>
            <person name="Saw J.H."/>
            <person name="Jorgensen S.L."/>
            <person name="Zaremba-Niedzwiedzka K."/>
            <person name="Martijn J."/>
            <person name="Lind A.E."/>
            <person name="van Eijk R."/>
            <person name="Schleper C."/>
            <person name="Guy L."/>
            <person name="Ettema T.J."/>
        </authorList>
    </citation>
    <scope>NUCLEOTIDE SEQUENCE</scope>
</reference>
<comment type="caution">
    <text evidence="1">The sequence shown here is derived from an EMBL/GenBank/DDBJ whole genome shotgun (WGS) entry which is preliminary data.</text>
</comment>
<organism evidence="1">
    <name type="scientific">marine sediment metagenome</name>
    <dbReference type="NCBI Taxonomy" id="412755"/>
    <lineage>
        <taxon>unclassified sequences</taxon>
        <taxon>metagenomes</taxon>
        <taxon>ecological metagenomes</taxon>
    </lineage>
</organism>
<sequence length="134" mass="14224">MTNQVTYKGLGRNRREFKSLSTASQVLTLDDQNYTLMVPGGLNGQIYSLPQITDVGLEFEFVFESDAVSAENIIRNTSDASGGVDDFSVGGTTGKGVSAASTSEGGEWIRLLSITPTRWLVMGGQAPWVAAAAT</sequence>